<evidence type="ECO:0000313" key="2">
    <source>
        <dbReference type="Proteomes" id="UP000253508"/>
    </source>
</evidence>
<dbReference type="EMBL" id="QORO01000001">
    <property type="protein sequence ID" value="RCK61742.1"/>
    <property type="molecule type" value="Genomic_DNA"/>
</dbReference>
<evidence type="ECO:0008006" key="3">
    <source>
        <dbReference type="Google" id="ProtNLM"/>
    </source>
</evidence>
<name>A0A367Y9Q0_9MICO</name>
<comment type="caution">
    <text evidence="1">The sequence shown here is derived from an EMBL/GenBank/DDBJ whole genome shotgun (WGS) entry which is preliminary data.</text>
</comment>
<reference evidence="1 2" key="1">
    <citation type="submission" date="2018-07" db="EMBL/GenBank/DDBJ databases">
        <title>Microbacterium endoborsara sp. nov., a novel actinobacterium isolated from Borszczowia aralocaspica.</title>
        <authorList>
            <person name="An D."/>
        </authorList>
    </citation>
    <scope>NUCLEOTIDE SEQUENCE [LARGE SCALE GENOMIC DNA]</scope>
    <source>
        <strain evidence="1 2">C1.15228</strain>
    </source>
</reference>
<protein>
    <recommendedName>
        <fullName evidence="3">AbiEi antitoxin C-terminal domain-containing protein</fullName>
    </recommendedName>
</protein>
<proteinExistence type="predicted"/>
<dbReference type="RefSeq" id="WP_114116845.1">
    <property type="nucleotide sequence ID" value="NZ_BMHU01000001.1"/>
</dbReference>
<evidence type="ECO:0000313" key="1">
    <source>
        <dbReference type="EMBL" id="RCK61742.1"/>
    </source>
</evidence>
<organism evidence="1 2">
    <name type="scientific">Microbacterium sorbitolivorans</name>
    <dbReference type="NCBI Taxonomy" id="1867410"/>
    <lineage>
        <taxon>Bacteria</taxon>
        <taxon>Bacillati</taxon>
        <taxon>Actinomycetota</taxon>
        <taxon>Actinomycetes</taxon>
        <taxon>Micrococcales</taxon>
        <taxon>Microbacteriaceae</taxon>
        <taxon>Microbacterium</taxon>
    </lineage>
</organism>
<dbReference type="Proteomes" id="UP000253508">
    <property type="component" value="Unassembled WGS sequence"/>
</dbReference>
<sequence length="193" mass="21351">MTRDDRGMAPHAFPGSSPLAVAELSAMRLDGELRPATRDAFAPVAMPLNEMVRAQSAAGWLPPGHAAVFTSAAWIHGAVPREPLTHFAQLQEGAPKKRLWRAGVTIRSWPVPAADLVTLGGVSVTSPERTFYDLARVYVGAPDDELARALAWFLARDTLRERILAWLRQPGRRLRYTRTVARLVQDEVTRYTS</sequence>
<dbReference type="AlphaFoldDB" id="A0A367Y9Q0"/>
<dbReference type="OrthoDB" id="4802815at2"/>
<gene>
    <name evidence="1" type="ORF">DTO57_03725</name>
</gene>
<accession>A0A367Y9Q0</accession>
<keyword evidence="2" id="KW-1185">Reference proteome</keyword>